<dbReference type="Pfam" id="PF07714">
    <property type="entry name" value="PK_Tyr_Ser-Thr"/>
    <property type="match status" value="1"/>
</dbReference>
<organism evidence="7 8">
    <name type="scientific">Rhizophagus clarus</name>
    <dbReference type="NCBI Taxonomy" id="94130"/>
    <lineage>
        <taxon>Eukaryota</taxon>
        <taxon>Fungi</taxon>
        <taxon>Fungi incertae sedis</taxon>
        <taxon>Mucoromycota</taxon>
        <taxon>Glomeromycotina</taxon>
        <taxon>Glomeromycetes</taxon>
        <taxon>Glomerales</taxon>
        <taxon>Glomeraceae</taxon>
        <taxon>Rhizophagus</taxon>
    </lineage>
</organism>
<dbReference type="GO" id="GO:0006955">
    <property type="term" value="P:immune response"/>
    <property type="evidence" value="ECO:0007669"/>
    <property type="project" value="TreeGrafter"/>
</dbReference>
<dbReference type="InterPro" id="IPR011009">
    <property type="entry name" value="Kinase-like_dom_sf"/>
</dbReference>
<keyword evidence="4 7" id="KW-0418">Kinase</keyword>
<evidence type="ECO:0000313" key="7">
    <source>
        <dbReference type="EMBL" id="GES91814.1"/>
    </source>
</evidence>
<dbReference type="InterPro" id="IPR001245">
    <property type="entry name" value="Ser-Thr/Tyr_kinase_cat_dom"/>
</dbReference>
<gene>
    <name evidence="7" type="ORF">RCL2_001861600</name>
</gene>
<dbReference type="EMBL" id="BLAL01000206">
    <property type="protein sequence ID" value="GES91814.1"/>
    <property type="molecule type" value="Genomic_DNA"/>
</dbReference>
<evidence type="ECO:0000256" key="3">
    <source>
        <dbReference type="ARBA" id="ARBA00022741"/>
    </source>
</evidence>
<dbReference type="Gene3D" id="1.10.510.10">
    <property type="entry name" value="Transferase(Phosphotransferase) domain 1"/>
    <property type="match status" value="2"/>
</dbReference>
<evidence type="ECO:0000256" key="5">
    <source>
        <dbReference type="ARBA" id="ARBA00022840"/>
    </source>
</evidence>
<dbReference type="GO" id="GO:0004709">
    <property type="term" value="F:MAP kinase kinase kinase activity"/>
    <property type="evidence" value="ECO:0007669"/>
    <property type="project" value="TreeGrafter"/>
</dbReference>
<dbReference type="GO" id="GO:0005524">
    <property type="term" value="F:ATP binding"/>
    <property type="evidence" value="ECO:0007669"/>
    <property type="project" value="UniProtKB-KW"/>
</dbReference>
<proteinExistence type="predicted"/>
<comment type="caution">
    <text evidence="7">The sequence shown here is derived from an EMBL/GenBank/DDBJ whole genome shotgun (WGS) entry which is preliminary data.</text>
</comment>
<name>A0A8H3LV34_9GLOM</name>
<accession>A0A8H3LV34</accession>
<evidence type="ECO:0000256" key="2">
    <source>
        <dbReference type="ARBA" id="ARBA00022679"/>
    </source>
</evidence>
<dbReference type="Proteomes" id="UP000615446">
    <property type="component" value="Unassembled WGS sequence"/>
</dbReference>
<keyword evidence="5" id="KW-0067">ATP-binding</keyword>
<dbReference type="OrthoDB" id="10422284at2759"/>
<dbReference type="PANTHER" id="PTHR46716:SF1">
    <property type="entry name" value="MITOGEN-ACTIVATED PROTEIN KINASE KINASE KINASE 7"/>
    <property type="match status" value="1"/>
</dbReference>
<evidence type="ECO:0000256" key="4">
    <source>
        <dbReference type="ARBA" id="ARBA00022777"/>
    </source>
</evidence>
<keyword evidence="1" id="KW-0723">Serine/threonine-protein kinase</keyword>
<evidence type="ECO:0000256" key="1">
    <source>
        <dbReference type="ARBA" id="ARBA00022527"/>
    </source>
</evidence>
<dbReference type="PROSITE" id="PS50011">
    <property type="entry name" value="PROTEIN_KINASE_DOM"/>
    <property type="match status" value="1"/>
</dbReference>
<dbReference type="GO" id="GO:0007254">
    <property type="term" value="P:JNK cascade"/>
    <property type="evidence" value="ECO:0007669"/>
    <property type="project" value="TreeGrafter"/>
</dbReference>
<reference evidence="7" key="1">
    <citation type="submission" date="2019-10" db="EMBL/GenBank/DDBJ databases">
        <title>Conservation and host-specific expression of non-tandemly repeated heterogenous ribosome RNA gene in arbuscular mycorrhizal fungi.</title>
        <authorList>
            <person name="Maeda T."/>
            <person name="Kobayashi Y."/>
            <person name="Nakagawa T."/>
            <person name="Ezawa T."/>
            <person name="Yamaguchi K."/>
            <person name="Bino T."/>
            <person name="Nishimoto Y."/>
            <person name="Shigenobu S."/>
            <person name="Kawaguchi M."/>
        </authorList>
    </citation>
    <scope>NUCLEOTIDE SEQUENCE</scope>
    <source>
        <strain evidence="7">HR1</strain>
    </source>
</reference>
<dbReference type="SUPFAM" id="SSF56112">
    <property type="entry name" value="Protein kinase-like (PK-like)"/>
    <property type="match status" value="1"/>
</dbReference>
<dbReference type="AlphaFoldDB" id="A0A8H3LV34"/>
<keyword evidence="2" id="KW-0808">Transferase</keyword>
<dbReference type="InterPro" id="IPR000719">
    <property type="entry name" value="Prot_kinase_dom"/>
</dbReference>
<protein>
    <submittedName>
        <fullName evidence="7">Kinase-like domain-containing protein</fullName>
    </submittedName>
</protein>
<keyword evidence="3" id="KW-0547">Nucleotide-binding</keyword>
<feature type="domain" description="Protein kinase" evidence="6">
    <location>
        <begin position="830"/>
        <end position="1062"/>
    </location>
</feature>
<evidence type="ECO:0000259" key="6">
    <source>
        <dbReference type="PROSITE" id="PS50011"/>
    </source>
</evidence>
<sequence length="1134" mass="134143">MEEIHKWNSINWPESGNVKIDGFIQEIQLKFNSTLDIKFQCIPYDQFRHIKKIGDSEFTLATCNDIKINLKYLYNSQNITTYELHNEVGQYLISYGNIRKIYGISQNPDTKDYILVLQDGYCEKCDEKYTKRIFEWIPYDQFDSIKKIGNTICSALWKEGPLEYDWNKQEWTRAQACKKVNLKLCNSRNVINEFLNKVKVYENDFIIYGISQNQDTGDYFIVLEEICTEYEVRCNNCHEKYMEIEYKWCKACQIKNLSENFRNWASGSEKIDNFIQEMQLKINNPKDIIFEWISYNQFNNIKRIRSRIFSAEFENIIDEFLNNKELKIYGITQDPDTNNYFLVIQDGYCEGCGGIYTEMKYKWCKPCQIKLKNWDSGNKIINNLIQSMQSYINGQNDIIFEWILYDQLSNIEKIGNNSGFAIATWKSNMVINLKYLPNPQNMQNIITRVKQYSTRYHDNIRKIYGVSQNPDTKDYILVLQDGYCEECDKKYTETLWEDGPIIYDLNKRKWARAQAKEITLKCLRNSQNIVDEFLNMVKKYDEISKIYGISQNPNTKDYIIILRNKYDERCCEECIEQYTEKEYKCNIKEIGNTLYSALWKDGPLKYDQNKREWATTQVKEISKIYGISQDPDTKDYIMVSQKEYDGRFCEECIEKYTEIKNKWYMVFEWISYDQFNGIKEIGKTVYSALWKDGPLRFDSNERKWIKVQAKEVTLKICNSYSTVNDFLSKVKIYNNVFKLYGITQNPDSKDYVIVLENYHKEYFEIYCEMCLEDYTDIKYKWCKPCQVYNLRKNFTNWSGNEKIDEFIQEMQLKINNPNDMVFEWIPHNQFKVIKKVGKGGFATVNLAKWKNGPLHYDGEWKRGPYKKVALKILNKSQDMTDEFIKEIKAYSMNKCGSNIIKIFGISQDPITKYYVIVLQYAEGGNFNDWMRNILFKYGCVNQYNDTYISDMGLCGEIGNVDESKIYGVMSYVAPEVFRGKLYTKAADIYSFGMIMYFVATGRQPFGDRAHDKLLVLDICNHEIRPEINESEAPNCYIELMKRCWNSVPDNRPDAIEIEHIIYSYNFNLNNEIEKQFKEAEEYRKANVSSIDIIRSTSHPQAFNISRLLNPYTEDLLECDNTDNPSGCLDCVIMD</sequence>
<dbReference type="PANTHER" id="PTHR46716">
    <property type="entry name" value="MITOGEN-ACTIVATED PROTEIN KINASE KINASE KINASE 7"/>
    <property type="match status" value="1"/>
</dbReference>
<evidence type="ECO:0000313" key="8">
    <source>
        <dbReference type="Proteomes" id="UP000615446"/>
    </source>
</evidence>